<name>A0ABR0F1U7_ZASCE</name>
<keyword evidence="2" id="KW-0812">Transmembrane</keyword>
<protein>
    <submittedName>
        <fullName evidence="3">Uncharacterized protein</fullName>
    </submittedName>
</protein>
<feature type="region of interest" description="Disordered" evidence="1">
    <location>
        <begin position="231"/>
        <end position="255"/>
    </location>
</feature>
<evidence type="ECO:0000256" key="1">
    <source>
        <dbReference type="SAM" id="MobiDB-lite"/>
    </source>
</evidence>
<proteinExistence type="predicted"/>
<sequence length="255" mass="29374">MARREQDLVTLPGEEHNKFKYPEYLNVYRAGSNKTAFMGIFRVVATVCFPLGCLYATAFFFSPDHSNWWIIPIVVGSAVPMVTMMLATGPYVHAIEVRLPPSVRMSREALIRFADNTPGKTEARLACMRLLPWPTNRDVKFGLLRKYRPSFKRGYSNLEYVPEHTGEAEKYEGTWWHNMAMNFFGRFMVDNVVRDRSSAPGVWIKMWKQIPELGSENDPVKKMNEGKKAVVMANRPQRATNAPQRPSMRPDRPQR</sequence>
<comment type="caution">
    <text evidence="3">The sequence shown here is derived from an EMBL/GenBank/DDBJ whole genome shotgun (WGS) entry which is preliminary data.</text>
</comment>
<gene>
    <name evidence="3" type="ORF">PRZ48_001402</name>
</gene>
<evidence type="ECO:0000313" key="3">
    <source>
        <dbReference type="EMBL" id="KAK4507667.1"/>
    </source>
</evidence>
<keyword evidence="4" id="KW-1185">Reference proteome</keyword>
<organism evidence="3 4">
    <name type="scientific">Zasmidium cellare</name>
    <name type="common">Wine cellar mold</name>
    <name type="synonym">Racodium cellare</name>
    <dbReference type="NCBI Taxonomy" id="395010"/>
    <lineage>
        <taxon>Eukaryota</taxon>
        <taxon>Fungi</taxon>
        <taxon>Dikarya</taxon>
        <taxon>Ascomycota</taxon>
        <taxon>Pezizomycotina</taxon>
        <taxon>Dothideomycetes</taxon>
        <taxon>Dothideomycetidae</taxon>
        <taxon>Mycosphaerellales</taxon>
        <taxon>Mycosphaerellaceae</taxon>
        <taxon>Zasmidium</taxon>
    </lineage>
</organism>
<keyword evidence="2" id="KW-1133">Transmembrane helix</keyword>
<accession>A0ABR0F1U7</accession>
<feature type="transmembrane region" description="Helical" evidence="2">
    <location>
        <begin position="68"/>
        <end position="92"/>
    </location>
</feature>
<dbReference type="Proteomes" id="UP001305779">
    <property type="component" value="Unassembled WGS sequence"/>
</dbReference>
<reference evidence="3 4" key="1">
    <citation type="journal article" date="2023" name="G3 (Bethesda)">
        <title>A chromosome-level genome assembly of Zasmidium syzygii isolated from banana leaves.</title>
        <authorList>
            <person name="van Westerhoven A.C."/>
            <person name="Mehrabi R."/>
            <person name="Talebi R."/>
            <person name="Steentjes M.B.F."/>
            <person name="Corcolon B."/>
            <person name="Chong P.A."/>
            <person name="Kema G.H.J."/>
            <person name="Seidl M.F."/>
        </authorList>
    </citation>
    <scope>NUCLEOTIDE SEQUENCE [LARGE SCALE GENOMIC DNA]</scope>
    <source>
        <strain evidence="3 4">P124</strain>
    </source>
</reference>
<dbReference type="EMBL" id="JAXOVC010000001">
    <property type="protein sequence ID" value="KAK4507667.1"/>
    <property type="molecule type" value="Genomic_DNA"/>
</dbReference>
<evidence type="ECO:0000256" key="2">
    <source>
        <dbReference type="SAM" id="Phobius"/>
    </source>
</evidence>
<feature type="transmembrane region" description="Helical" evidence="2">
    <location>
        <begin position="39"/>
        <end position="62"/>
    </location>
</feature>
<evidence type="ECO:0000313" key="4">
    <source>
        <dbReference type="Proteomes" id="UP001305779"/>
    </source>
</evidence>
<keyword evidence="2" id="KW-0472">Membrane</keyword>